<keyword evidence="3" id="KW-0269">Exonuclease</keyword>
<keyword evidence="3" id="KW-0255">Endonuclease</keyword>
<dbReference type="eggNOG" id="ENOG502S5BH">
    <property type="taxonomic scope" value="Eukaryota"/>
</dbReference>
<accession>S3CSV9</accession>
<dbReference type="OrthoDB" id="276515at2759"/>
<evidence type="ECO:0000256" key="1">
    <source>
        <dbReference type="SAM" id="MobiDB-lite"/>
    </source>
</evidence>
<dbReference type="GO" id="GO:0004519">
    <property type="term" value="F:endonuclease activity"/>
    <property type="evidence" value="ECO:0007669"/>
    <property type="project" value="UniProtKB-KW"/>
</dbReference>
<dbReference type="GO" id="GO:0004527">
    <property type="term" value="F:exonuclease activity"/>
    <property type="evidence" value="ECO:0007669"/>
    <property type="project" value="UniProtKB-KW"/>
</dbReference>
<evidence type="ECO:0000313" key="3">
    <source>
        <dbReference type="EMBL" id="EPE09718.1"/>
    </source>
</evidence>
<dbReference type="Pfam" id="PF03372">
    <property type="entry name" value="Exo_endo_phos"/>
    <property type="match status" value="1"/>
</dbReference>
<dbReference type="InterPro" id="IPR005135">
    <property type="entry name" value="Endo/exonuclease/phosphatase"/>
</dbReference>
<reference evidence="3 4" key="1">
    <citation type="journal article" date="2013" name="BMC Genomics">
        <title>The genome and transcriptome of the pine saprophyte Ophiostoma piceae, and a comparison with the bark beetle-associated pine pathogen Grosmannia clavigera.</title>
        <authorList>
            <person name="Haridas S."/>
            <person name="Wang Y."/>
            <person name="Lim L."/>
            <person name="Massoumi Alamouti S."/>
            <person name="Jackman S."/>
            <person name="Docking R."/>
            <person name="Robertson G."/>
            <person name="Birol I."/>
            <person name="Bohlmann J."/>
            <person name="Breuil C."/>
        </authorList>
    </citation>
    <scope>NUCLEOTIDE SEQUENCE [LARGE SCALE GENOMIC DNA]</scope>
    <source>
        <strain evidence="3 4">UAMH 11346</strain>
    </source>
</reference>
<evidence type="ECO:0000313" key="4">
    <source>
        <dbReference type="Proteomes" id="UP000016923"/>
    </source>
</evidence>
<keyword evidence="3" id="KW-0378">Hydrolase</keyword>
<dbReference type="Gene3D" id="3.60.10.10">
    <property type="entry name" value="Endonuclease/exonuclease/phosphatase"/>
    <property type="match status" value="2"/>
</dbReference>
<evidence type="ECO:0000259" key="2">
    <source>
        <dbReference type="Pfam" id="PF03372"/>
    </source>
</evidence>
<dbReference type="EMBL" id="KE148147">
    <property type="protein sequence ID" value="EPE09718.1"/>
    <property type="molecule type" value="Genomic_DNA"/>
</dbReference>
<sequence length="195" mass="21100">MCGMPRLRPWPAKTGHDAAFVCVQEALRGQVRDIAEALSADGDAYTSIGRGRDDGQQAGEFRPSSTARPSRGWDAVLNRVVTVGQARHESAGLILQIAAKWAVAMPQVPIFLGGDFNSEPDDGAYKTITAGHDGMLDMAGLVPPHKRYGNGEFTYTSFDEPSEVPKRIDFLFDDGVFLSDHRAVVADILVSIPQT</sequence>
<dbReference type="InterPro" id="IPR036691">
    <property type="entry name" value="Endo/exonu/phosph_ase_sf"/>
</dbReference>
<keyword evidence="3" id="KW-0540">Nuclease</keyword>
<keyword evidence="4" id="KW-1185">Reference proteome</keyword>
<gene>
    <name evidence="3" type="ORF">F503_07494</name>
</gene>
<feature type="region of interest" description="Disordered" evidence="1">
    <location>
        <begin position="45"/>
        <end position="70"/>
    </location>
</feature>
<dbReference type="AlphaFoldDB" id="S3CSV9"/>
<dbReference type="HOGENOM" id="CLU_1396734_0_0_1"/>
<dbReference type="VEuPathDB" id="FungiDB:F503_07494"/>
<dbReference type="SUPFAM" id="SSF56219">
    <property type="entry name" value="DNase I-like"/>
    <property type="match status" value="1"/>
</dbReference>
<dbReference type="Proteomes" id="UP000016923">
    <property type="component" value="Unassembled WGS sequence"/>
</dbReference>
<organism evidence="3 4">
    <name type="scientific">Ophiostoma piceae (strain UAMH 11346)</name>
    <name type="common">Sap stain fungus</name>
    <dbReference type="NCBI Taxonomy" id="1262450"/>
    <lineage>
        <taxon>Eukaryota</taxon>
        <taxon>Fungi</taxon>
        <taxon>Dikarya</taxon>
        <taxon>Ascomycota</taxon>
        <taxon>Pezizomycotina</taxon>
        <taxon>Sordariomycetes</taxon>
        <taxon>Sordariomycetidae</taxon>
        <taxon>Ophiostomatales</taxon>
        <taxon>Ophiostomataceae</taxon>
        <taxon>Ophiostoma</taxon>
    </lineage>
</organism>
<proteinExistence type="predicted"/>
<protein>
    <submittedName>
        <fullName evidence="3">Endonuclease exonuclease phosphatase family protein</fullName>
    </submittedName>
</protein>
<dbReference type="STRING" id="1262450.S3CSV9"/>
<name>S3CSV9_OPHP1</name>
<feature type="domain" description="Endonuclease/exonuclease/phosphatase" evidence="2">
    <location>
        <begin position="16"/>
        <end position="172"/>
    </location>
</feature>